<keyword evidence="3" id="KW-1185">Reference proteome</keyword>
<organism evidence="2 3">
    <name type="scientific">Lactuca virosa</name>
    <dbReference type="NCBI Taxonomy" id="75947"/>
    <lineage>
        <taxon>Eukaryota</taxon>
        <taxon>Viridiplantae</taxon>
        <taxon>Streptophyta</taxon>
        <taxon>Embryophyta</taxon>
        <taxon>Tracheophyta</taxon>
        <taxon>Spermatophyta</taxon>
        <taxon>Magnoliopsida</taxon>
        <taxon>eudicotyledons</taxon>
        <taxon>Gunneridae</taxon>
        <taxon>Pentapetalae</taxon>
        <taxon>asterids</taxon>
        <taxon>campanulids</taxon>
        <taxon>Asterales</taxon>
        <taxon>Asteraceae</taxon>
        <taxon>Cichorioideae</taxon>
        <taxon>Cichorieae</taxon>
        <taxon>Lactucinae</taxon>
        <taxon>Lactuca</taxon>
    </lineage>
</organism>
<dbReference type="PANTHER" id="PTHR35307:SF12">
    <property type="match status" value="1"/>
</dbReference>
<dbReference type="PANTHER" id="PTHR35307">
    <property type="entry name" value="PROTEIN, PUTATIVE-RELATED"/>
    <property type="match status" value="1"/>
</dbReference>
<feature type="transmembrane region" description="Helical" evidence="1">
    <location>
        <begin position="46"/>
        <end position="67"/>
    </location>
</feature>
<dbReference type="AlphaFoldDB" id="A0AAU9MTY4"/>
<reference evidence="2 3" key="1">
    <citation type="submission" date="2022-01" db="EMBL/GenBank/DDBJ databases">
        <authorList>
            <person name="Xiong W."/>
            <person name="Schranz E."/>
        </authorList>
    </citation>
    <scope>NUCLEOTIDE SEQUENCE [LARGE SCALE GENOMIC DNA]</scope>
</reference>
<comment type="caution">
    <text evidence="2">The sequence shown here is derived from an EMBL/GenBank/DDBJ whole genome shotgun (WGS) entry which is preliminary data.</text>
</comment>
<proteinExistence type="predicted"/>
<sequence length="275" mass="31158">MLANFLPSSGLMNDNELLLNTVALCILIYTINVNMCIQFISASVTLASLNILLILLIPWPISVALTVSASRRVLQQRPISVALTVSASRRVLQQRYKELHSLASNQEQINFSYKEIEHKVKKYWMMAETEEIQNCWSLVAETLTAIALALPNIANGQIKGLLDNMREGLQFVRHIEESLNTNGELVRARKAARHVWMDVEVYCKWLQIDLQKKARKGETSQKILECLGDEAVSIVIQFKARKNVTLDHSLCKFIAASSMYRISQTILLLCNEQNN</sequence>
<dbReference type="EMBL" id="CAKMRJ010001332">
    <property type="protein sequence ID" value="CAH1424108.1"/>
    <property type="molecule type" value="Genomic_DNA"/>
</dbReference>
<protein>
    <submittedName>
        <fullName evidence="2">Uncharacterized protein</fullName>
    </submittedName>
</protein>
<keyword evidence="1" id="KW-1133">Transmembrane helix</keyword>
<feature type="transmembrane region" description="Helical" evidence="1">
    <location>
        <begin position="17"/>
        <end position="40"/>
    </location>
</feature>
<gene>
    <name evidence="2" type="ORF">LVIROSA_LOCUS11346</name>
</gene>
<dbReference type="Proteomes" id="UP001157418">
    <property type="component" value="Unassembled WGS sequence"/>
</dbReference>
<keyword evidence="1" id="KW-0472">Membrane</keyword>
<accession>A0AAU9MTY4</accession>
<keyword evidence="1" id="KW-0812">Transmembrane</keyword>
<evidence type="ECO:0000313" key="3">
    <source>
        <dbReference type="Proteomes" id="UP001157418"/>
    </source>
</evidence>
<evidence type="ECO:0000256" key="1">
    <source>
        <dbReference type="SAM" id="Phobius"/>
    </source>
</evidence>
<name>A0AAU9MTY4_9ASTR</name>
<evidence type="ECO:0000313" key="2">
    <source>
        <dbReference type="EMBL" id="CAH1424108.1"/>
    </source>
</evidence>